<dbReference type="Proteomes" id="UP000178870">
    <property type="component" value="Unassembled WGS sequence"/>
</dbReference>
<comment type="caution">
    <text evidence="1">The sequence shown here is derived from an EMBL/GenBank/DDBJ whole genome shotgun (WGS) entry which is preliminary data.</text>
</comment>
<gene>
    <name evidence="1" type="ORF">A2803_02985</name>
</gene>
<organism evidence="1 2">
    <name type="scientific">Candidatus Woesebacteria bacterium RIFCSPHIGHO2_01_FULL_44_21</name>
    <dbReference type="NCBI Taxonomy" id="1802503"/>
    <lineage>
        <taxon>Bacteria</taxon>
        <taxon>Candidatus Woeseibacteriota</taxon>
    </lineage>
</organism>
<name>A0A1F7Z0K0_9BACT</name>
<evidence type="ECO:0000313" key="2">
    <source>
        <dbReference type="Proteomes" id="UP000178870"/>
    </source>
</evidence>
<reference evidence="1 2" key="1">
    <citation type="journal article" date="2016" name="Nat. Commun.">
        <title>Thousands of microbial genomes shed light on interconnected biogeochemical processes in an aquifer system.</title>
        <authorList>
            <person name="Anantharaman K."/>
            <person name="Brown C.T."/>
            <person name="Hug L.A."/>
            <person name="Sharon I."/>
            <person name="Castelle C.J."/>
            <person name="Probst A.J."/>
            <person name="Thomas B.C."/>
            <person name="Singh A."/>
            <person name="Wilkins M.J."/>
            <person name="Karaoz U."/>
            <person name="Brodie E.L."/>
            <person name="Williams K.H."/>
            <person name="Hubbard S.S."/>
            <person name="Banfield J.F."/>
        </authorList>
    </citation>
    <scope>NUCLEOTIDE SEQUENCE [LARGE SCALE GENOMIC DNA]</scope>
</reference>
<accession>A0A1F7Z0K0</accession>
<proteinExistence type="predicted"/>
<sequence length="59" mass="7026">MENEKNIVQTTKSDIIELRIQQFVEKHGWPEEVARKVMTESEPLLQIPVLKVDQQMRYT</sequence>
<dbReference type="EMBL" id="MGGP01000009">
    <property type="protein sequence ID" value="OGM33057.1"/>
    <property type="molecule type" value="Genomic_DNA"/>
</dbReference>
<protein>
    <submittedName>
        <fullName evidence="1">Uncharacterized protein</fullName>
    </submittedName>
</protein>
<evidence type="ECO:0000313" key="1">
    <source>
        <dbReference type="EMBL" id="OGM33057.1"/>
    </source>
</evidence>
<dbReference type="AlphaFoldDB" id="A0A1F7Z0K0"/>